<dbReference type="Pfam" id="PF00082">
    <property type="entry name" value="Peptidase_S8"/>
    <property type="match status" value="1"/>
</dbReference>
<dbReference type="SUPFAM" id="SSF52743">
    <property type="entry name" value="Subtilisin-like"/>
    <property type="match status" value="1"/>
</dbReference>
<keyword evidence="2 5" id="KW-0645">Protease</keyword>
<dbReference type="OrthoDB" id="1489285at2"/>
<evidence type="ECO:0000256" key="2">
    <source>
        <dbReference type="ARBA" id="ARBA00022670"/>
    </source>
</evidence>
<dbReference type="InterPro" id="IPR000209">
    <property type="entry name" value="Peptidase_S8/S53_dom"/>
</dbReference>
<feature type="active site" description="Charge relay system" evidence="5">
    <location>
        <position position="150"/>
    </location>
</feature>
<evidence type="ECO:0000256" key="5">
    <source>
        <dbReference type="PROSITE-ProRule" id="PRU01240"/>
    </source>
</evidence>
<evidence type="ECO:0000256" key="4">
    <source>
        <dbReference type="ARBA" id="ARBA00022825"/>
    </source>
</evidence>
<proteinExistence type="inferred from homology"/>
<dbReference type="InterPro" id="IPR050131">
    <property type="entry name" value="Peptidase_S8_subtilisin-like"/>
</dbReference>
<gene>
    <name evidence="7" type="ORF">SAMN06265348_104152</name>
</gene>
<dbReference type="Proteomes" id="UP000320300">
    <property type="component" value="Unassembled WGS sequence"/>
</dbReference>
<organism evidence="7 8">
    <name type="scientific">Pedobacter westerhofensis</name>
    <dbReference type="NCBI Taxonomy" id="425512"/>
    <lineage>
        <taxon>Bacteria</taxon>
        <taxon>Pseudomonadati</taxon>
        <taxon>Bacteroidota</taxon>
        <taxon>Sphingobacteriia</taxon>
        <taxon>Sphingobacteriales</taxon>
        <taxon>Sphingobacteriaceae</taxon>
        <taxon>Pedobacter</taxon>
    </lineage>
</organism>
<accession>A0A521CSC0</accession>
<evidence type="ECO:0000313" key="8">
    <source>
        <dbReference type="Proteomes" id="UP000320300"/>
    </source>
</evidence>
<reference evidence="7 8" key="1">
    <citation type="submission" date="2017-05" db="EMBL/GenBank/DDBJ databases">
        <authorList>
            <person name="Varghese N."/>
            <person name="Submissions S."/>
        </authorList>
    </citation>
    <scope>NUCLEOTIDE SEQUENCE [LARGE SCALE GENOMIC DNA]</scope>
    <source>
        <strain evidence="7 8">DSM 19036</strain>
    </source>
</reference>
<dbReference type="Gene3D" id="3.40.50.200">
    <property type="entry name" value="Peptidase S8/S53 domain"/>
    <property type="match status" value="1"/>
</dbReference>
<sequence>MDNNQKEPLRGTAAWIRKPNPRIEKLLSRSYRKDQLIIFFKNDPTEKDIRAIKDSFQKKGIKTDAISIKTCGNCKIPVQLWSAKGIHTVVNTDTVHGGSGPQTTQTVGESYSLNYYNYVPSGRETRFDRPAFTPGKTDQKKDQIVVAVLDTGIDTRLVNPEYIWREKAAKFASECYRDVQSGWNFVADNGNFEDDHPNRHGSLVSQYIINEFKHSASNSVKIMPLKTHDKEGISDLFSVICGIHFAMAKGAQIINASWGFYYYYEIPVPYLKELITVELKKKGILFITAAGNKTDADDDLARQIFLAEQGINLSDDQLRNLEIHTFYPARLSNAANSVIAVTTTDGKTVSPTQNYSEQFVDLGVETDRSRDGSMKFTVPFDSNTGTTDEISGSSFATAIASGIIGANCSKALYAPNIKKSDFLSALALLPDSGGAGPLLLNQPALGRKYIIAGACVKKQ</sequence>
<dbReference type="RefSeq" id="WP_142527858.1">
    <property type="nucleotide sequence ID" value="NZ_CBCSJO010000001.1"/>
</dbReference>
<feature type="domain" description="Peptidase S8/S53" evidence="6">
    <location>
        <begin position="142"/>
        <end position="405"/>
    </location>
</feature>
<dbReference type="GO" id="GO:0004252">
    <property type="term" value="F:serine-type endopeptidase activity"/>
    <property type="evidence" value="ECO:0007669"/>
    <property type="project" value="UniProtKB-UniRule"/>
</dbReference>
<feature type="active site" description="Charge relay system" evidence="5">
    <location>
        <position position="394"/>
    </location>
</feature>
<dbReference type="EMBL" id="FXTN01000004">
    <property type="protein sequence ID" value="SMO62367.1"/>
    <property type="molecule type" value="Genomic_DNA"/>
</dbReference>
<comment type="similarity">
    <text evidence="1 5">Belongs to the peptidase S8 family.</text>
</comment>
<evidence type="ECO:0000256" key="3">
    <source>
        <dbReference type="ARBA" id="ARBA00022801"/>
    </source>
</evidence>
<keyword evidence="3 5" id="KW-0378">Hydrolase</keyword>
<dbReference type="PANTHER" id="PTHR43806:SF11">
    <property type="entry name" value="CEREVISIN-RELATED"/>
    <property type="match status" value="1"/>
</dbReference>
<protein>
    <submittedName>
        <fullName evidence="7">Subtilase family protein</fullName>
    </submittedName>
</protein>
<keyword evidence="8" id="KW-1185">Reference proteome</keyword>
<dbReference type="AlphaFoldDB" id="A0A521CSC0"/>
<feature type="active site" description="Charge relay system" evidence="5">
    <location>
        <position position="200"/>
    </location>
</feature>
<keyword evidence="4 5" id="KW-0720">Serine protease</keyword>
<dbReference type="GO" id="GO:0006508">
    <property type="term" value="P:proteolysis"/>
    <property type="evidence" value="ECO:0007669"/>
    <property type="project" value="UniProtKB-KW"/>
</dbReference>
<evidence type="ECO:0000313" key="7">
    <source>
        <dbReference type="EMBL" id="SMO62367.1"/>
    </source>
</evidence>
<name>A0A521CSC0_9SPHI</name>
<evidence type="ECO:0000256" key="1">
    <source>
        <dbReference type="ARBA" id="ARBA00011073"/>
    </source>
</evidence>
<evidence type="ECO:0000259" key="6">
    <source>
        <dbReference type="Pfam" id="PF00082"/>
    </source>
</evidence>
<dbReference type="PROSITE" id="PS51892">
    <property type="entry name" value="SUBTILASE"/>
    <property type="match status" value="1"/>
</dbReference>
<dbReference type="InterPro" id="IPR036852">
    <property type="entry name" value="Peptidase_S8/S53_dom_sf"/>
</dbReference>
<dbReference type="PANTHER" id="PTHR43806">
    <property type="entry name" value="PEPTIDASE S8"/>
    <property type="match status" value="1"/>
</dbReference>